<dbReference type="SUPFAM" id="SSF48008">
    <property type="entry name" value="GntR ligand-binding domain-like"/>
    <property type="match status" value="1"/>
</dbReference>
<dbReference type="SMART" id="SM00895">
    <property type="entry name" value="FCD"/>
    <property type="match status" value="1"/>
</dbReference>
<dbReference type="InterPro" id="IPR036390">
    <property type="entry name" value="WH_DNA-bd_sf"/>
</dbReference>
<dbReference type="EMBL" id="JBHEZZ010000001">
    <property type="protein sequence ID" value="MFC1400074.1"/>
    <property type="molecule type" value="Genomic_DNA"/>
</dbReference>
<dbReference type="InterPro" id="IPR011711">
    <property type="entry name" value="GntR_C"/>
</dbReference>
<dbReference type="PANTHER" id="PTHR43537:SF24">
    <property type="entry name" value="GLUCONATE OPERON TRANSCRIPTIONAL REPRESSOR"/>
    <property type="match status" value="1"/>
</dbReference>
<reference evidence="5 6" key="1">
    <citation type="submission" date="2024-09" db="EMBL/GenBank/DDBJ databases">
        <authorList>
            <person name="Lee S.D."/>
        </authorList>
    </citation>
    <scope>NUCLEOTIDE SEQUENCE [LARGE SCALE GENOMIC DNA]</scope>
    <source>
        <strain evidence="5 6">N1-5</strain>
    </source>
</reference>
<accession>A0ABV6UF54</accession>
<evidence type="ECO:0000256" key="2">
    <source>
        <dbReference type="ARBA" id="ARBA00023125"/>
    </source>
</evidence>
<gene>
    <name evidence="5" type="ORF">ACEZDJ_02085</name>
</gene>
<proteinExistence type="predicted"/>
<dbReference type="PANTHER" id="PTHR43537">
    <property type="entry name" value="TRANSCRIPTIONAL REGULATOR, GNTR FAMILY"/>
    <property type="match status" value="1"/>
</dbReference>
<dbReference type="Pfam" id="PF00392">
    <property type="entry name" value="GntR"/>
    <property type="match status" value="1"/>
</dbReference>
<dbReference type="InterPro" id="IPR000524">
    <property type="entry name" value="Tscrpt_reg_HTH_GntR"/>
</dbReference>
<evidence type="ECO:0000313" key="5">
    <source>
        <dbReference type="EMBL" id="MFC1400074.1"/>
    </source>
</evidence>
<keyword evidence="6" id="KW-1185">Reference proteome</keyword>
<feature type="domain" description="HTH gntR-type" evidence="4">
    <location>
        <begin position="10"/>
        <end position="77"/>
    </location>
</feature>
<evidence type="ECO:0000256" key="1">
    <source>
        <dbReference type="ARBA" id="ARBA00023015"/>
    </source>
</evidence>
<name>A0ABV6UF54_9ACTN</name>
<evidence type="ECO:0000256" key="3">
    <source>
        <dbReference type="ARBA" id="ARBA00023163"/>
    </source>
</evidence>
<dbReference type="RefSeq" id="WP_030250799.1">
    <property type="nucleotide sequence ID" value="NZ_JBHEZZ010000001.1"/>
</dbReference>
<dbReference type="InterPro" id="IPR036388">
    <property type="entry name" value="WH-like_DNA-bd_sf"/>
</dbReference>
<keyword evidence="3" id="KW-0804">Transcription</keyword>
<dbReference type="SUPFAM" id="SSF46785">
    <property type="entry name" value="Winged helix' DNA-binding domain"/>
    <property type="match status" value="1"/>
</dbReference>
<comment type="caution">
    <text evidence="5">The sequence shown here is derived from an EMBL/GenBank/DDBJ whole genome shotgun (WGS) entry which is preliminary data.</text>
</comment>
<dbReference type="Gene3D" id="1.20.120.530">
    <property type="entry name" value="GntR ligand-binding domain-like"/>
    <property type="match status" value="1"/>
</dbReference>
<dbReference type="Gene3D" id="1.10.10.10">
    <property type="entry name" value="Winged helix-like DNA-binding domain superfamily/Winged helix DNA-binding domain"/>
    <property type="match status" value="1"/>
</dbReference>
<dbReference type="SMART" id="SM00345">
    <property type="entry name" value="HTH_GNTR"/>
    <property type="match status" value="1"/>
</dbReference>
<protein>
    <submittedName>
        <fullName evidence="5">GntR family transcriptional regulator</fullName>
    </submittedName>
</protein>
<keyword evidence="2" id="KW-0238">DNA-binding</keyword>
<dbReference type="Pfam" id="PF07729">
    <property type="entry name" value="FCD"/>
    <property type="match status" value="1"/>
</dbReference>
<organism evidence="5 6">
    <name type="scientific">Streptacidiphilus cavernicola</name>
    <dbReference type="NCBI Taxonomy" id="3342716"/>
    <lineage>
        <taxon>Bacteria</taxon>
        <taxon>Bacillati</taxon>
        <taxon>Actinomycetota</taxon>
        <taxon>Actinomycetes</taxon>
        <taxon>Kitasatosporales</taxon>
        <taxon>Streptomycetaceae</taxon>
        <taxon>Streptacidiphilus</taxon>
    </lineage>
</organism>
<dbReference type="CDD" id="cd07377">
    <property type="entry name" value="WHTH_GntR"/>
    <property type="match status" value="1"/>
</dbReference>
<evidence type="ECO:0000259" key="4">
    <source>
        <dbReference type="PROSITE" id="PS50949"/>
    </source>
</evidence>
<dbReference type="InterPro" id="IPR008920">
    <property type="entry name" value="TF_FadR/GntR_C"/>
</dbReference>
<dbReference type="PROSITE" id="PS50949">
    <property type="entry name" value="HTH_GNTR"/>
    <property type="match status" value="1"/>
</dbReference>
<dbReference type="Proteomes" id="UP001592528">
    <property type="component" value="Unassembled WGS sequence"/>
</dbReference>
<keyword evidence="1" id="KW-0805">Transcription regulation</keyword>
<sequence length="219" mass="23563">MPVSSATAAPSLAEQAYRTLTDQLVTLQIRPGSPLNDEQLARELGVGRTPVREALKRLEADRLVVAYPRRGTFATEVHLTDLGHVSEVRRQLEPLAAAAAARRSTAADRELLAGLADLVAERSGQPSTTPLELMRLDLRLHRAVYAATGNPYLESTLVGYDNLATRIWCLFLGRLPGLAGHVGEHSELLSAVIDGDAERAAACATDHVTGFEIAIRAVL</sequence>
<evidence type="ECO:0000313" key="6">
    <source>
        <dbReference type="Proteomes" id="UP001592528"/>
    </source>
</evidence>